<name>A0A3P7K693_LITSI</name>
<keyword evidence="2" id="KW-1185">Reference proteome</keyword>
<evidence type="ECO:0000313" key="1">
    <source>
        <dbReference type="EMBL" id="VDM92047.1"/>
    </source>
</evidence>
<accession>A0A3P7K693</accession>
<dbReference type="EMBL" id="UYRX01001738">
    <property type="protein sequence ID" value="VDM92047.1"/>
    <property type="molecule type" value="Genomic_DNA"/>
</dbReference>
<dbReference type="AlphaFoldDB" id="A0A3P7K693"/>
<proteinExistence type="predicted"/>
<gene>
    <name evidence="1" type="ORF">NLS_LOCUS9606</name>
</gene>
<evidence type="ECO:0000313" key="2">
    <source>
        <dbReference type="Proteomes" id="UP000277928"/>
    </source>
</evidence>
<sequence length="107" mass="11521">MGLLKKPSFLSSYQKDYLTKITYMSTSLQTMQQLSLQNGYGAFSCQLSLSTVSGSLKSEVNHSLHGASTLTGVSGLISRFTQRCVQNALTSLCNVIGDVGICMVFVV</sequence>
<protein>
    <submittedName>
        <fullName evidence="1">Uncharacterized protein</fullName>
    </submittedName>
</protein>
<reference evidence="1 2" key="1">
    <citation type="submission" date="2018-08" db="EMBL/GenBank/DDBJ databases">
        <authorList>
            <person name="Laetsch R D."/>
            <person name="Stevens L."/>
            <person name="Kumar S."/>
            <person name="Blaxter L. M."/>
        </authorList>
    </citation>
    <scope>NUCLEOTIDE SEQUENCE [LARGE SCALE GENOMIC DNA]</scope>
</reference>
<organism evidence="1 2">
    <name type="scientific">Litomosoides sigmodontis</name>
    <name type="common">Filarial nematode worm</name>
    <dbReference type="NCBI Taxonomy" id="42156"/>
    <lineage>
        <taxon>Eukaryota</taxon>
        <taxon>Metazoa</taxon>
        <taxon>Ecdysozoa</taxon>
        <taxon>Nematoda</taxon>
        <taxon>Chromadorea</taxon>
        <taxon>Rhabditida</taxon>
        <taxon>Spirurina</taxon>
        <taxon>Spiruromorpha</taxon>
        <taxon>Filarioidea</taxon>
        <taxon>Onchocercidae</taxon>
        <taxon>Litomosoides</taxon>
    </lineage>
</organism>
<dbReference type="Proteomes" id="UP000277928">
    <property type="component" value="Unassembled WGS sequence"/>
</dbReference>